<dbReference type="AlphaFoldDB" id="A0A8H5H4Q8"/>
<reference evidence="10 11" key="1">
    <citation type="journal article" date="2020" name="ISME J.">
        <title>Uncovering the hidden diversity of litter-decomposition mechanisms in mushroom-forming fungi.</title>
        <authorList>
            <person name="Floudas D."/>
            <person name="Bentzer J."/>
            <person name="Ahren D."/>
            <person name="Johansson T."/>
            <person name="Persson P."/>
            <person name="Tunlid A."/>
        </authorList>
    </citation>
    <scope>NUCLEOTIDE SEQUENCE [LARGE SCALE GENOMIC DNA]</scope>
    <source>
        <strain evidence="10 11">CBS 661.87</strain>
    </source>
</reference>
<dbReference type="GO" id="GO:0005524">
    <property type="term" value="F:ATP binding"/>
    <property type="evidence" value="ECO:0007669"/>
    <property type="project" value="InterPro"/>
</dbReference>
<feature type="transmembrane region" description="Helical" evidence="7">
    <location>
        <begin position="105"/>
        <end position="126"/>
    </location>
</feature>
<feature type="domain" description="CDR ABC transporter" evidence="9">
    <location>
        <begin position="210"/>
        <end position="270"/>
    </location>
</feature>
<gene>
    <name evidence="10" type="ORF">D9615_007886</name>
</gene>
<feature type="transmembrane region" description="Helical" evidence="7">
    <location>
        <begin position="228"/>
        <end position="249"/>
    </location>
</feature>
<feature type="transmembrane region" description="Helical" evidence="7">
    <location>
        <begin position="138"/>
        <end position="162"/>
    </location>
</feature>
<keyword evidence="3 7" id="KW-0812">Transmembrane</keyword>
<evidence type="ECO:0000256" key="5">
    <source>
        <dbReference type="ARBA" id="ARBA00023136"/>
    </source>
</evidence>
<dbReference type="InterPro" id="IPR013525">
    <property type="entry name" value="ABC2_TM"/>
</dbReference>
<dbReference type="Pfam" id="PF01061">
    <property type="entry name" value="ABC2_membrane"/>
    <property type="match status" value="1"/>
</dbReference>
<feature type="domain" description="ABC-2 type transporter transmembrane" evidence="8">
    <location>
        <begin position="75"/>
        <end position="185"/>
    </location>
</feature>
<evidence type="ECO:0000313" key="10">
    <source>
        <dbReference type="EMBL" id="KAF5376744.1"/>
    </source>
</evidence>
<evidence type="ECO:0000256" key="6">
    <source>
        <dbReference type="SAM" id="MobiDB-lite"/>
    </source>
</evidence>
<keyword evidence="4 7" id="KW-1133">Transmembrane helix</keyword>
<evidence type="ECO:0000256" key="1">
    <source>
        <dbReference type="ARBA" id="ARBA00004141"/>
    </source>
</evidence>
<evidence type="ECO:0000259" key="9">
    <source>
        <dbReference type="Pfam" id="PF06422"/>
    </source>
</evidence>
<name>A0A8H5H4Q8_9AGAR</name>
<dbReference type="Pfam" id="PF06422">
    <property type="entry name" value="PDR_CDR"/>
    <property type="match status" value="1"/>
</dbReference>
<keyword evidence="5 7" id="KW-0472">Membrane</keyword>
<comment type="subcellular location">
    <subcellularLocation>
        <location evidence="1">Membrane</location>
        <topology evidence="1">Multi-pass membrane protein</topology>
    </subcellularLocation>
</comment>
<organism evidence="10 11">
    <name type="scientific">Tricholomella constricta</name>
    <dbReference type="NCBI Taxonomy" id="117010"/>
    <lineage>
        <taxon>Eukaryota</taxon>
        <taxon>Fungi</taxon>
        <taxon>Dikarya</taxon>
        <taxon>Basidiomycota</taxon>
        <taxon>Agaricomycotina</taxon>
        <taxon>Agaricomycetes</taxon>
        <taxon>Agaricomycetidae</taxon>
        <taxon>Agaricales</taxon>
        <taxon>Tricholomatineae</taxon>
        <taxon>Lyophyllaceae</taxon>
        <taxon>Tricholomella</taxon>
    </lineage>
</organism>
<evidence type="ECO:0000256" key="7">
    <source>
        <dbReference type="SAM" id="Phobius"/>
    </source>
</evidence>
<evidence type="ECO:0000256" key="4">
    <source>
        <dbReference type="ARBA" id="ARBA00022989"/>
    </source>
</evidence>
<feature type="region of interest" description="Disordered" evidence="6">
    <location>
        <begin position="281"/>
        <end position="304"/>
    </location>
</feature>
<evidence type="ECO:0000256" key="2">
    <source>
        <dbReference type="ARBA" id="ARBA00022448"/>
    </source>
</evidence>
<evidence type="ECO:0008006" key="12">
    <source>
        <dbReference type="Google" id="ProtNLM"/>
    </source>
</evidence>
<accession>A0A8H5H4Q8</accession>
<dbReference type="OrthoDB" id="3019805at2759"/>
<evidence type="ECO:0000259" key="8">
    <source>
        <dbReference type="Pfam" id="PF01061"/>
    </source>
</evidence>
<proteinExistence type="predicted"/>
<dbReference type="EMBL" id="JAACJP010000027">
    <property type="protein sequence ID" value="KAF5376744.1"/>
    <property type="molecule type" value="Genomic_DNA"/>
</dbReference>
<dbReference type="PANTHER" id="PTHR19241">
    <property type="entry name" value="ATP-BINDING CASSETTE TRANSPORTER"/>
    <property type="match status" value="1"/>
</dbReference>
<evidence type="ECO:0000256" key="3">
    <source>
        <dbReference type="ARBA" id="ARBA00022692"/>
    </source>
</evidence>
<feature type="transmembrane region" description="Helical" evidence="7">
    <location>
        <begin position="74"/>
        <end position="99"/>
    </location>
</feature>
<dbReference type="GO" id="GO:0140359">
    <property type="term" value="F:ABC-type transporter activity"/>
    <property type="evidence" value="ECO:0007669"/>
    <property type="project" value="InterPro"/>
</dbReference>
<keyword evidence="2" id="KW-0813">Transport</keyword>
<dbReference type="Proteomes" id="UP000565441">
    <property type="component" value="Unassembled WGS sequence"/>
</dbReference>
<protein>
    <recommendedName>
        <fullName evidence="12">ABC-2 type transporter domain-containing protein</fullName>
    </recommendedName>
</protein>
<comment type="caution">
    <text evidence="10">The sequence shown here is derived from an EMBL/GenBank/DDBJ whole genome shotgun (WGS) entry which is preliminary data.</text>
</comment>
<keyword evidence="11" id="KW-1185">Reference proteome</keyword>
<evidence type="ECO:0000313" key="11">
    <source>
        <dbReference type="Proteomes" id="UP000565441"/>
    </source>
</evidence>
<dbReference type="InterPro" id="IPR010929">
    <property type="entry name" value="PDR_CDR_ABC"/>
</dbReference>
<dbReference type="GO" id="GO:0016020">
    <property type="term" value="C:membrane"/>
    <property type="evidence" value="ECO:0007669"/>
    <property type="project" value="UniProtKB-SubCell"/>
</dbReference>
<sequence length="304" mass="33633">MFNRLFHLLHLGLIESSNEPLRMSYIEEKGLPTIQRVRTRVACLERAALASHTDVTATLDGMLQSSSIVTRKQVALTLVDIPITFLTTSIFGNLIYFIVGLQTSPGQFFIFYLFLFTMSITMEAWFRSIAAIFKSEATAQAVSGIVLLAMVIYTILPSLLLYSTGAYDVFHPLRYGFKGILANEFHTLNGKCSSLVPQGPGYEGYVQRLEVNGNRFIKLSYDYSYSNVWMNFGIVVAFGVAFVVALLIFSEFNTSVSGETFLVLFKRGAKSPVLKEAFETGSVDEEKSSTSTGTRGRHVPVSGG</sequence>